<evidence type="ECO:0000256" key="4">
    <source>
        <dbReference type="ARBA" id="ARBA00022723"/>
    </source>
</evidence>
<reference evidence="14 15" key="1">
    <citation type="submission" date="2024-05" db="EMBL/GenBank/DDBJ databases">
        <authorList>
            <person name="Wallberg A."/>
        </authorList>
    </citation>
    <scope>NUCLEOTIDE SEQUENCE [LARGE SCALE GENOMIC DNA]</scope>
</reference>
<feature type="region of interest" description="Disordered" evidence="12">
    <location>
        <begin position="437"/>
        <end position="469"/>
    </location>
</feature>
<keyword evidence="4 9" id="KW-0479">Metal-binding</keyword>
<feature type="signal peptide" evidence="13">
    <location>
        <begin position="1"/>
        <end position="24"/>
    </location>
</feature>
<dbReference type="GO" id="GO:0046872">
    <property type="term" value="F:metal ion binding"/>
    <property type="evidence" value="ECO:0007669"/>
    <property type="project" value="UniProtKB-KW"/>
</dbReference>
<comment type="similarity">
    <text evidence="1 10">Belongs to the alkaline phosphatase family.</text>
</comment>
<evidence type="ECO:0000256" key="12">
    <source>
        <dbReference type="SAM" id="MobiDB-lite"/>
    </source>
</evidence>
<feature type="chain" id="PRO_5043718829" description="Alkaline phosphatase" evidence="13">
    <location>
        <begin position="25"/>
        <end position="585"/>
    </location>
</feature>
<comment type="catalytic activity">
    <reaction evidence="11">
        <text>a phosphate monoester + H2O = an alcohol + phosphate</text>
        <dbReference type="Rhea" id="RHEA:15017"/>
        <dbReference type="ChEBI" id="CHEBI:15377"/>
        <dbReference type="ChEBI" id="CHEBI:30879"/>
        <dbReference type="ChEBI" id="CHEBI:43474"/>
        <dbReference type="ChEBI" id="CHEBI:67140"/>
        <dbReference type="EC" id="3.1.3.1"/>
    </reaction>
</comment>
<dbReference type="EMBL" id="CAXKWB010018778">
    <property type="protein sequence ID" value="CAL4121207.1"/>
    <property type="molecule type" value="Genomic_DNA"/>
</dbReference>
<comment type="caution">
    <text evidence="14">The sequence shown here is derived from an EMBL/GenBank/DDBJ whole genome shotgun (WGS) entry which is preliminary data.</text>
</comment>
<dbReference type="PROSITE" id="PS00123">
    <property type="entry name" value="ALKALINE_PHOSPHATASE"/>
    <property type="match status" value="1"/>
</dbReference>
<accession>A0AAV2RDP6</accession>
<dbReference type="PANTHER" id="PTHR11596:SF5">
    <property type="entry name" value="ALKALINE PHOSPHATASE"/>
    <property type="match status" value="1"/>
</dbReference>
<dbReference type="PRINTS" id="PR00113">
    <property type="entry name" value="ALKPHPHTASE"/>
</dbReference>
<comment type="cofactor">
    <cofactor evidence="9">
        <name>Mg(2+)</name>
        <dbReference type="ChEBI" id="CHEBI:18420"/>
    </cofactor>
    <text evidence="9">Binds 1 Mg(2+) ion.</text>
</comment>
<feature type="binding site" evidence="9">
    <location>
        <position position="187"/>
    </location>
    <ligand>
        <name>Mg(2+)</name>
        <dbReference type="ChEBI" id="CHEBI:18420"/>
    </ligand>
</feature>
<evidence type="ECO:0000313" key="14">
    <source>
        <dbReference type="EMBL" id="CAL4121207.1"/>
    </source>
</evidence>
<keyword evidence="3" id="KW-0597">Phosphoprotein</keyword>
<name>A0AAV2RDP6_MEGNR</name>
<protein>
    <recommendedName>
        <fullName evidence="2 11">Alkaline phosphatase</fullName>
        <ecNumber evidence="2 11">3.1.3.1</ecNumber>
    </recommendedName>
</protein>
<feature type="binding site" evidence="9">
    <location>
        <position position="385"/>
    </location>
    <ligand>
        <name>Zn(2+)</name>
        <dbReference type="ChEBI" id="CHEBI:29105"/>
        <label>2</label>
    </ligand>
</feature>
<feature type="active site" description="Phosphoserine intermediate" evidence="8">
    <location>
        <position position="122"/>
    </location>
</feature>
<evidence type="ECO:0000256" key="1">
    <source>
        <dbReference type="ARBA" id="ARBA00005984"/>
    </source>
</evidence>
<keyword evidence="15" id="KW-1185">Reference proteome</keyword>
<dbReference type="CDD" id="cd16012">
    <property type="entry name" value="ALP"/>
    <property type="match status" value="1"/>
</dbReference>
<evidence type="ECO:0000256" key="3">
    <source>
        <dbReference type="ARBA" id="ARBA00022553"/>
    </source>
</evidence>
<evidence type="ECO:0000256" key="2">
    <source>
        <dbReference type="ARBA" id="ARBA00012647"/>
    </source>
</evidence>
<dbReference type="Pfam" id="PF00245">
    <property type="entry name" value="Alk_phosphatase"/>
    <property type="match status" value="1"/>
</dbReference>
<feature type="binding site" evidence="9">
    <location>
        <position position="348"/>
    </location>
    <ligand>
        <name>Zn(2+)</name>
        <dbReference type="ChEBI" id="CHEBI:29105"/>
        <label>2</label>
    </ligand>
</feature>
<dbReference type="Gene3D" id="3.40.720.10">
    <property type="entry name" value="Alkaline Phosphatase, subunit A"/>
    <property type="match status" value="1"/>
</dbReference>
<dbReference type="SUPFAM" id="SSF53649">
    <property type="entry name" value="Alkaline phosphatase-like"/>
    <property type="match status" value="1"/>
</dbReference>
<dbReference type="PANTHER" id="PTHR11596">
    <property type="entry name" value="ALKALINE PHOSPHATASE"/>
    <property type="match status" value="1"/>
</dbReference>
<evidence type="ECO:0000256" key="10">
    <source>
        <dbReference type="RuleBase" id="RU003946"/>
    </source>
</evidence>
<keyword evidence="7 9" id="KW-0460">Magnesium</keyword>
<feature type="binding site" evidence="9">
    <location>
        <position position="386"/>
    </location>
    <ligand>
        <name>Zn(2+)</name>
        <dbReference type="ChEBI" id="CHEBI:29105"/>
        <label>2</label>
    </ligand>
</feature>
<keyword evidence="13" id="KW-0732">Signal</keyword>
<organism evidence="14 15">
    <name type="scientific">Meganyctiphanes norvegica</name>
    <name type="common">Northern krill</name>
    <name type="synonym">Thysanopoda norvegica</name>
    <dbReference type="NCBI Taxonomy" id="48144"/>
    <lineage>
        <taxon>Eukaryota</taxon>
        <taxon>Metazoa</taxon>
        <taxon>Ecdysozoa</taxon>
        <taxon>Arthropoda</taxon>
        <taxon>Crustacea</taxon>
        <taxon>Multicrustacea</taxon>
        <taxon>Malacostraca</taxon>
        <taxon>Eumalacostraca</taxon>
        <taxon>Eucarida</taxon>
        <taxon>Euphausiacea</taxon>
        <taxon>Euphausiidae</taxon>
        <taxon>Meganyctiphanes</taxon>
    </lineage>
</organism>
<dbReference type="EC" id="3.1.3.1" evidence="2 11"/>
<proteinExistence type="inferred from homology"/>
<dbReference type="SMART" id="SM00098">
    <property type="entry name" value="alkPPc"/>
    <property type="match status" value="1"/>
</dbReference>
<keyword evidence="6 9" id="KW-0862">Zinc</keyword>
<evidence type="ECO:0000256" key="11">
    <source>
        <dbReference type="RuleBase" id="RU003947"/>
    </source>
</evidence>
<keyword evidence="5 11" id="KW-0378">Hydrolase</keyword>
<dbReference type="AlphaFoldDB" id="A0AAV2RDP6"/>
<evidence type="ECO:0000256" key="5">
    <source>
        <dbReference type="ARBA" id="ARBA00022801"/>
    </source>
</evidence>
<evidence type="ECO:0000256" key="13">
    <source>
        <dbReference type="SAM" id="SignalP"/>
    </source>
</evidence>
<evidence type="ECO:0000256" key="6">
    <source>
        <dbReference type="ARBA" id="ARBA00022833"/>
    </source>
</evidence>
<feature type="compositionally biased region" description="Basic and acidic residues" evidence="12">
    <location>
        <begin position="437"/>
        <end position="446"/>
    </location>
</feature>
<dbReference type="InterPro" id="IPR001952">
    <property type="entry name" value="Alkaline_phosphatase"/>
</dbReference>
<dbReference type="Proteomes" id="UP001497623">
    <property type="component" value="Unassembled WGS sequence"/>
</dbReference>
<gene>
    <name evidence="14" type="ORF">MNOR_LOCUS22378</name>
</gene>
<feature type="binding site" evidence="9">
    <location>
        <position position="469"/>
    </location>
    <ligand>
        <name>Zn(2+)</name>
        <dbReference type="ChEBI" id="CHEBI:29105"/>
        <label>2</label>
    </ligand>
</feature>
<feature type="binding site" evidence="9">
    <location>
        <position position="185"/>
    </location>
    <ligand>
        <name>Mg(2+)</name>
        <dbReference type="ChEBI" id="CHEBI:18420"/>
    </ligand>
</feature>
<comment type="cofactor">
    <cofactor evidence="9">
        <name>Zn(2+)</name>
        <dbReference type="ChEBI" id="CHEBI:29105"/>
    </cofactor>
    <text evidence="9">Binds 2 Zn(2+) ions.</text>
</comment>
<dbReference type="GO" id="GO:0004035">
    <property type="term" value="F:alkaline phosphatase activity"/>
    <property type="evidence" value="ECO:0007669"/>
    <property type="project" value="UniProtKB-EC"/>
</dbReference>
<feature type="binding site" evidence="9">
    <location>
        <position position="339"/>
    </location>
    <ligand>
        <name>Mg(2+)</name>
        <dbReference type="ChEBI" id="CHEBI:18420"/>
    </ligand>
</feature>
<evidence type="ECO:0000256" key="7">
    <source>
        <dbReference type="ARBA" id="ARBA00022842"/>
    </source>
</evidence>
<dbReference type="InterPro" id="IPR018299">
    <property type="entry name" value="Alkaline_phosphatase_AS"/>
</dbReference>
<feature type="non-terminal residue" evidence="14">
    <location>
        <position position="585"/>
    </location>
</feature>
<evidence type="ECO:0000313" key="15">
    <source>
        <dbReference type="Proteomes" id="UP001497623"/>
    </source>
</evidence>
<feature type="binding site" evidence="9">
    <location>
        <position position="344"/>
    </location>
    <ligand>
        <name>Mg(2+)</name>
        <dbReference type="ChEBI" id="CHEBI:18420"/>
    </ligand>
</feature>
<sequence length="585" mass="64519">MATKVLNYNVIVLLSSIYVIPSTANTSSNPAMIKTNWIVQWYLYKIAFPNFLNNPTNQNISKCIFIFNDMNFIYHTYNKSKIYKRHVKSSHVEDANTVWLSSLKNVVLEFRTYNVDRQVPDSAGTATAYLCGVKANIGTLGVGPEVMVEDCGASLQPEHQATSILKWAQLEGKATGIVTTTRVTHATPAASYSHSASRRWEYDAALGANGQNCKDIADQLVNGETGRNINVILGGGRSQLGAHHLYPKRRDGRDLTKEWLQDKHKNGVEARYVTDINELASVDTNKTDYLLGLFSDTHLSYEGDRTQQKPIQEPSLTDMALTAIRMLSKNMNGFFLLVEGGRIDHALHGGKPRRALEEIVSFDNAIDAALKELDLEETLVVVTADHSHVMTLNGYPERGNDILGVAANVANDGLPYSTLMFTNGPGYDHHVVDNKAIRGDPTRSDQSRVGMAHPDYRSQSAVPKSSETHGGEDVAVYAVGPMSHLFHHVHEQNYVAHVMAFAACVGPSKGDKCDQPDMISNEIDSKLPGLQREATKVKGHLGSLPAFSDTLQQRLNNQQHQLISTLGFEVVPRMTAGIENENHVD</sequence>
<dbReference type="InterPro" id="IPR017850">
    <property type="entry name" value="Alkaline_phosphatase_core_sf"/>
</dbReference>
<evidence type="ECO:0000256" key="8">
    <source>
        <dbReference type="PIRSR" id="PIRSR601952-1"/>
    </source>
</evidence>
<evidence type="ECO:0000256" key="9">
    <source>
        <dbReference type="PIRSR" id="PIRSR601952-2"/>
    </source>
</evidence>